<dbReference type="OMA" id="QQLKVMV"/>
<dbReference type="GO" id="GO:0007288">
    <property type="term" value="P:sperm axoneme assembly"/>
    <property type="evidence" value="ECO:0007669"/>
    <property type="project" value="TreeGrafter"/>
</dbReference>
<reference evidence="7" key="2">
    <citation type="submission" date="2025-09" db="UniProtKB">
        <authorList>
            <consortium name="Ensembl"/>
        </authorList>
    </citation>
    <scope>IDENTIFICATION</scope>
</reference>
<evidence type="ECO:0000259" key="3">
    <source>
        <dbReference type="Pfam" id="PF24507"/>
    </source>
</evidence>
<protein>
    <submittedName>
        <fullName evidence="7">Uncharacterized protein</fullName>
    </submittedName>
</protein>
<dbReference type="InterPro" id="IPR056305">
    <property type="entry name" value="Ig_CFAP65_10th"/>
</dbReference>
<evidence type="ECO:0000313" key="7">
    <source>
        <dbReference type="Ensembl" id="ENSMMOP00000007143.1"/>
    </source>
</evidence>
<reference evidence="7" key="1">
    <citation type="submission" date="2025-08" db="UniProtKB">
        <authorList>
            <consortium name="Ensembl"/>
        </authorList>
    </citation>
    <scope>IDENTIFICATION</scope>
</reference>
<dbReference type="GO" id="GO:0005737">
    <property type="term" value="C:cytoplasm"/>
    <property type="evidence" value="ECO:0007669"/>
    <property type="project" value="UniProtKB-SubCell"/>
</dbReference>
<feature type="domain" description="CFAP65 eight Ig-like" evidence="5">
    <location>
        <begin position="795"/>
        <end position="901"/>
    </location>
</feature>
<proteinExistence type="predicted"/>
<dbReference type="Pfam" id="PF25249">
    <property type="entry name" value="Ig_CFAP65_7th"/>
    <property type="match status" value="1"/>
</dbReference>
<feature type="domain" description="CFAP65 seventh Ig-like" evidence="6">
    <location>
        <begin position="690"/>
        <end position="764"/>
    </location>
</feature>
<dbReference type="Proteomes" id="UP000261620">
    <property type="component" value="Unplaced"/>
</dbReference>
<evidence type="ECO:0000259" key="4">
    <source>
        <dbReference type="Pfam" id="PF24816"/>
    </source>
</evidence>
<dbReference type="PANTHER" id="PTHR46127:SF1">
    <property type="entry name" value="CILIA- AND FLAGELLA-ASSOCIATED PROTEIN 65"/>
    <property type="match status" value="1"/>
</dbReference>
<dbReference type="InterPro" id="IPR057467">
    <property type="entry name" value="Ig_CFAP65_8th"/>
</dbReference>
<feature type="compositionally biased region" description="Polar residues" evidence="1">
    <location>
        <begin position="1451"/>
        <end position="1461"/>
    </location>
</feature>
<name>A0A3Q3VZQ3_MOLML</name>
<dbReference type="InterPro" id="IPR013783">
    <property type="entry name" value="Ig-like_fold"/>
</dbReference>
<dbReference type="InterPro" id="IPR058536">
    <property type="entry name" value="Ig_CFAP65_4th"/>
</dbReference>
<dbReference type="Gene3D" id="2.60.40.10">
    <property type="entry name" value="Immunoglobulins"/>
    <property type="match status" value="6"/>
</dbReference>
<feature type="domain" description="CFAP65-like ninth Ig-like" evidence="4">
    <location>
        <begin position="912"/>
        <end position="1065"/>
    </location>
</feature>
<dbReference type="Pfam" id="PF24507">
    <property type="entry name" value="Ig_CFAP65_4th"/>
    <property type="match status" value="1"/>
</dbReference>
<dbReference type="Pfam" id="PF25248">
    <property type="entry name" value="Ig_CFAP65_8th"/>
    <property type="match status" value="1"/>
</dbReference>
<feature type="region of interest" description="Disordered" evidence="1">
    <location>
        <begin position="1407"/>
        <end position="1463"/>
    </location>
</feature>
<feature type="domain" description="CFAP65 fourth Ig-like" evidence="3">
    <location>
        <begin position="288"/>
        <end position="379"/>
    </location>
</feature>
<evidence type="ECO:0000259" key="6">
    <source>
        <dbReference type="Pfam" id="PF25249"/>
    </source>
</evidence>
<dbReference type="InterPro" id="IPR056344">
    <property type="entry name" value="Ig_CFAP65-like_9th"/>
</dbReference>
<dbReference type="Pfam" id="PF24291">
    <property type="entry name" value="Ig_CFAP65"/>
    <property type="match status" value="1"/>
</dbReference>
<keyword evidence="8" id="KW-1185">Reference proteome</keyword>
<dbReference type="PANTHER" id="PTHR46127">
    <property type="entry name" value="CILIA- AND FLAGELLA-ASSOCIATED PROTEIN 65"/>
    <property type="match status" value="1"/>
</dbReference>
<dbReference type="Pfam" id="PF24816">
    <property type="entry name" value="Ig_CFAP65__9th"/>
    <property type="match status" value="1"/>
</dbReference>
<sequence>ISCLGLEIMQELVWEGWDVQREFTKTLVLKNIHTKLQKPPVSKFFTTSIPSKIVLSPGTSFSVPVTFRPLQRYEDNIEFQGKDGSFRIYLRAVIPCHALELPDSVLLPLCAVQNSSQTDAGKQLLPTCFEWECSGPFQLQPEQGLLEPSQECHITVVFQPPEALVYQEHAYCWFGEERDRLESFCKYPCLELRNLGTGDESQQCDPALHFGSVAVGQCLQKHFEIFNLSPVSQTKRCLTADAQSLFSCDVTEGKMGPGESLPATVTYKPTVVDTTSAHTQSENTCSVVDFGCVEEGEAGIRTVEVVNSSPAEAIYQWDLDCSGHSVFSIQPASGILRPHSHTKLKAVYRPTQPLAHHRRVACLLLHRDPMFLDLIGTCHLKLQRPVVLKPEHLVPYQLHWHCKQDSKHPLSAMQPGHEADSEPQKVLHALEKRPDSTSGVLKTPMEEYYRSCLGCSLTSSHVSVVPSELLFNHKSSSSLSAPSPSSRSVSITNHTGGKVSLVWTAAPDSPFSVAPSTCDLSPLKSTSFRVTYDPKKLNSLHAAQLECFAYCKVILRICKDQLPCPPWCVTVRVVGHSLQPGKDRFTPRCSLKPPRVVFPALGVLSYRTVLLQNCGDFPLAFCLDHSSDPALAEVVSIVPSCGLMSPGSHQILILGTTPKEDSPKEGFSIQFLQVFQYILSVVEKLRVSLEGNGSLYFQPTAVESRTQRSHHIRNLSHLPLRFQWSIPEPDQELICVEPDAGELHPNESSVQIWSFNPLAEQTYKVRPTLTFWPVQAPGFHKSQLTLKVVGVGCQGFIEADKSLLDIGEILVGSRRPIEVPLVNKSPCSVSFCLSVQQMILDEDPDIFEVNISFFIVLALHLGRDKGTIVSHSTMLLQSTVRPHIRAQYLWTISYQTLNATALCKVRAAAVFPTLKVVDVCGGGSVEKLSKVHLWKLLSLDSLNQHLLSSPSPAELTHRTPSKHSFRTYPSIFTKTFLDFNFSAAPLNSDPSTFVLMFHNPGPVTVDWVFLFPEDQQIELEYWAETGEFSSTELHQMKIQENQLFSISPRSGTLRPESLQSAVQFSMTVEGDRPYLHFSSKKHVFTSVCIGDFSPPRQMYELHNGGALPLHYEVDSTVLSQLLVDNFHHPLLYCLNPDGVVLPGQTAQLEWIFSPLEAKMYHMDILIHVKDGDSTLVRFEGCGCSSPALVSTNPSNCSGARTSEQRVQRRPFPGQVRAIIDSVSLGDIPVCSRSSRILFLTNVSHTESVFYKWETSNQQVQEGIRIIQEAALTQYLDALQQWEDEKERQQNQFIITDKKLSERQLDLNLHFHVSSLQTLPPICASSCDPASTVHTRTTRAERRIQRETTKIWRRPEPPQPALLHLGVTAHSHRLLDYLTHFPDQFLQSSKSRIREAPSKIFLTVQEPPATHCSTSSHPAAQHQSRLSGTMAGQNEQQHTTVDSEGTAGRSGNRPQTQNTLHTDQVPADMIEDVLLNTLQNLMMEAVRGELVLTAHPRTVILPPFSRR</sequence>
<dbReference type="InterPro" id="IPR052614">
    <property type="entry name" value="CFAP65"/>
</dbReference>
<evidence type="ECO:0000256" key="1">
    <source>
        <dbReference type="SAM" id="MobiDB-lite"/>
    </source>
</evidence>
<dbReference type="GO" id="GO:0036126">
    <property type="term" value="C:sperm flagellum"/>
    <property type="evidence" value="ECO:0007669"/>
    <property type="project" value="TreeGrafter"/>
</dbReference>
<evidence type="ECO:0000259" key="5">
    <source>
        <dbReference type="Pfam" id="PF25248"/>
    </source>
</evidence>
<dbReference type="Ensembl" id="ENSMMOT00000007278.1">
    <property type="protein sequence ID" value="ENSMMOP00000007143.1"/>
    <property type="gene ID" value="ENSMMOG00000005542.1"/>
</dbReference>
<dbReference type="InterPro" id="IPR057470">
    <property type="entry name" value="Ig_CFAP65_7th"/>
</dbReference>
<organism evidence="7 8">
    <name type="scientific">Mola mola</name>
    <name type="common">Ocean sunfish</name>
    <name type="synonym">Tetraodon mola</name>
    <dbReference type="NCBI Taxonomy" id="94237"/>
    <lineage>
        <taxon>Eukaryota</taxon>
        <taxon>Metazoa</taxon>
        <taxon>Chordata</taxon>
        <taxon>Craniata</taxon>
        <taxon>Vertebrata</taxon>
        <taxon>Euteleostomi</taxon>
        <taxon>Actinopterygii</taxon>
        <taxon>Neopterygii</taxon>
        <taxon>Teleostei</taxon>
        <taxon>Neoteleostei</taxon>
        <taxon>Acanthomorphata</taxon>
        <taxon>Eupercaria</taxon>
        <taxon>Tetraodontiformes</taxon>
        <taxon>Molidae</taxon>
        <taxon>Mola</taxon>
    </lineage>
</organism>
<evidence type="ECO:0000313" key="8">
    <source>
        <dbReference type="Proteomes" id="UP000261620"/>
    </source>
</evidence>
<dbReference type="STRING" id="94237.ENSMMOP00000007143"/>
<evidence type="ECO:0000259" key="2">
    <source>
        <dbReference type="Pfam" id="PF24291"/>
    </source>
</evidence>
<accession>A0A3Q3VZQ3</accession>
<feature type="compositionally biased region" description="Polar residues" evidence="1">
    <location>
        <begin position="1410"/>
        <end position="1442"/>
    </location>
</feature>
<feature type="domain" description="CFAP65 tenth Ig-like" evidence="2">
    <location>
        <begin position="1068"/>
        <end position="1185"/>
    </location>
</feature>